<accession>A0ABR6EXA6</accession>
<dbReference type="RefSeq" id="WP_235964522.1">
    <property type="nucleotide sequence ID" value="NZ_WNXC01000004.1"/>
</dbReference>
<name>A0ABR6EXA6_9SPHI</name>
<proteinExistence type="predicted"/>
<evidence type="ECO:0000313" key="2">
    <source>
        <dbReference type="Proteomes" id="UP000636110"/>
    </source>
</evidence>
<evidence type="ECO:0000313" key="1">
    <source>
        <dbReference type="EMBL" id="MBB2149874.1"/>
    </source>
</evidence>
<dbReference type="Proteomes" id="UP000636110">
    <property type="component" value="Unassembled WGS sequence"/>
</dbReference>
<evidence type="ECO:0008006" key="3">
    <source>
        <dbReference type="Google" id="ProtNLM"/>
    </source>
</evidence>
<organism evidence="1 2">
    <name type="scientific">Pedobacter gandavensis</name>
    <dbReference type="NCBI Taxonomy" id="2679963"/>
    <lineage>
        <taxon>Bacteria</taxon>
        <taxon>Pseudomonadati</taxon>
        <taxon>Bacteroidota</taxon>
        <taxon>Sphingobacteriia</taxon>
        <taxon>Sphingobacteriales</taxon>
        <taxon>Sphingobacteriaceae</taxon>
        <taxon>Pedobacter</taxon>
    </lineage>
</organism>
<comment type="caution">
    <text evidence="1">The sequence shown here is derived from an EMBL/GenBank/DDBJ whole genome shotgun (WGS) entry which is preliminary data.</text>
</comment>
<keyword evidence="2" id="KW-1185">Reference proteome</keyword>
<protein>
    <recommendedName>
        <fullName evidence="3">DUF4402 domain-containing protein</fullName>
    </recommendedName>
</protein>
<gene>
    <name evidence="1" type="ORF">GM920_13300</name>
</gene>
<sequence length="155" mass="17198">MLFFLFFACALSAKLKAQRYLSTSRTINVYKVLDVSLGNTSSVFDFSALTDYDNGIFKLGMITATVKANVPWKLTLTVSNNILSPQITATPMPASVIGIKASTTGTYTNVQNNTPFSVQNNRGLYVVPFDLRALPAFQYQTQEYIGDFYFTISDQ</sequence>
<dbReference type="EMBL" id="WNXC01000004">
    <property type="protein sequence ID" value="MBB2149874.1"/>
    <property type="molecule type" value="Genomic_DNA"/>
</dbReference>
<reference evidence="1 2" key="1">
    <citation type="submission" date="2019-11" db="EMBL/GenBank/DDBJ databases">
        <title>Description of Pedobacter sp. LMG 31462T.</title>
        <authorList>
            <person name="Carlier A."/>
            <person name="Qi S."/>
            <person name="Vandamme P."/>
        </authorList>
    </citation>
    <scope>NUCLEOTIDE SEQUENCE [LARGE SCALE GENOMIC DNA]</scope>
    <source>
        <strain evidence="1 2">LMG 31462</strain>
    </source>
</reference>